<evidence type="ECO:0000313" key="2">
    <source>
        <dbReference type="Proteomes" id="UP000233551"/>
    </source>
</evidence>
<proteinExistence type="predicted"/>
<dbReference type="AlphaFoldDB" id="A0A2I0K6M4"/>
<sequence length="98" mass="10597">MEYYCHHLSLKSINKARIWHDFLIPTSGKENGVDDAKYSDGRGGYNGQYPGGGYGGGLAKGCRHGCCKKGKFKYAKCIKCCASAAEAAQMATEVKPQN</sequence>
<accession>A0A2I0K6M4</accession>
<comment type="caution">
    <text evidence="1">The sequence shown here is derived from an EMBL/GenBank/DDBJ whole genome shotgun (WGS) entry which is preliminary data.</text>
</comment>
<evidence type="ECO:0008006" key="3">
    <source>
        <dbReference type="Google" id="ProtNLM"/>
    </source>
</evidence>
<dbReference type="EMBL" id="PGOL01000846">
    <property type="protein sequence ID" value="PKI64198.1"/>
    <property type="molecule type" value="Genomic_DNA"/>
</dbReference>
<reference evidence="1 2" key="1">
    <citation type="submission" date="2017-11" db="EMBL/GenBank/DDBJ databases">
        <title>De-novo sequencing of pomegranate (Punica granatum L.) genome.</title>
        <authorList>
            <person name="Akparov Z."/>
            <person name="Amiraslanov A."/>
            <person name="Hajiyeva S."/>
            <person name="Abbasov M."/>
            <person name="Kaur K."/>
            <person name="Hamwieh A."/>
            <person name="Solovyev V."/>
            <person name="Salamov A."/>
            <person name="Braich B."/>
            <person name="Kosarev P."/>
            <person name="Mahmoud A."/>
            <person name="Hajiyev E."/>
            <person name="Babayeva S."/>
            <person name="Izzatullayeva V."/>
            <person name="Mammadov A."/>
            <person name="Mammadov A."/>
            <person name="Sharifova S."/>
            <person name="Ojaghi J."/>
            <person name="Eynullazada K."/>
            <person name="Bayramov B."/>
            <person name="Abdulazimova A."/>
            <person name="Shahmuradov I."/>
        </authorList>
    </citation>
    <scope>NUCLEOTIDE SEQUENCE [LARGE SCALE GENOMIC DNA]</scope>
    <source>
        <strain evidence="2">cv. AG2017</strain>
        <tissue evidence="1">Leaf</tissue>
    </source>
</reference>
<protein>
    <recommendedName>
        <fullName evidence="3">Glycine-rich protein-like</fullName>
    </recommendedName>
</protein>
<keyword evidence="2" id="KW-1185">Reference proteome</keyword>
<evidence type="ECO:0000313" key="1">
    <source>
        <dbReference type="EMBL" id="PKI64198.1"/>
    </source>
</evidence>
<name>A0A2I0K6M4_PUNGR</name>
<gene>
    <name evidence="1" type="ORF">CRG98_015385</name>
</gene>
<dbReference type="Proteomes" id="UP000233551">
    <property type="component" value="Unassembled WGS sequence"/>
</dbReference>
<organism evidence="1 2">
    <name type="scientific">Punica granatum</name>
    <name type="common">Pomegranate</name>
    <dbReference type="NCBI Taxonomy" id="22663"/>
    <lineage>
        <taxon>Eukaryota</taxon>
        <taxon>Viridiplantae</taxon>
        <taxon>Streptophyta</taxon>
        <taxon>Embryophyta</taxon>
        <taxon>Tracheophyta</taxon>
        <taxon>Spermatophyta</taxon>
        <taxon>Magnoliopsida</taxon>
        <taxon>eudicotyledons</taxon>
        <taxon>Gunneridae</taxon>
        <taxon>Pentapetalae</taxon>
        <taxon>rosids</taxon>
        <taxon>malvids</taxon>
        <taxon>Myrtales</taxon>
        <taxon>Lythraceae</taxon>
        <taxon>Punica</taxon>
    </lineage>
</organism>